<dbReference type="EMBL" id="BMEO01000006">
    <property type="protein sequence ID" value="GGF96006.1"/>
    <property type="molecule type" value="Genomic_DNA"/>
</dbReference>
<sequence length="140" mass="16322">MSCFKTKENTVSLISTPISVGELLDKVTILEIKQDKIKAADKLKNVRHELHLLQSICEQENLLNDEVKAQKQALKAVNLRLWAIEDDIRIKEKKGEFDEDFIQLARRVYFENDDRAAIKKQINLMTGSQLIEEKSYQDYR</sequence>
<evidence type="ECO:0000313" key="1">
    <source>
        <dbReference type="EMBL" id="GGF96006.1"/>
    </source>
</evidence>
<protein>
    <submittedName>
        <fullName evidence="1">Uncharacterized protein</fullName>
    </submittedName>
</protein>
<dbReference type="InterPro" id="IPR046163">
    <property type="entry name" value="DUF6165"/>
</dbReference>
<accession>A0A917CS48</accession>
<name>A0A917CS48_9GAMM</name>
<dbReference type="Proteomes" id="UP000605253">
    <property type="component" value="Unassembled WGS sequence"/>
</dbReference>
<evidence type="ECO:0000313" key="2">
    <source>
        <dbReference type="Proteomes" id="UP000605253"/>
    </source>
</evidence>
<gene>
    <name evidence="1" type="ORF">GCM10011365_16610</name>
</gene>
<dbReference type="Pfam" id="PF19662">
    <property type="entry name" value="DUF6165"/>
    <property type="match status" value="1"/>
</dbReference>
<comment type="caution">
    <text evidence="1">The sequence shown here is derived from an EMBL/GenBank/DDBJ whole genome shotgun (WGS) entry which is preliminary data.</text>
</comment>
<dbReference type="AlphaFoldDB" id="A0A917CS48"/>
<keyword evidence="2" id="KW-1185">Reference proteome</keyword>
<reference evidence="1" key="1">
    <citation type="journal article" date="2014" name="Int. J. Syst. Evol. Microbiol.">
        <title>Complete genome sequence of Corynebacterium casei LMG S-19264T (=DSM 44701T), isolated from a smear-ripened cheese.</title>
        <authorList>
            <consortium name="US DOE Joint Genome Institute (JGI-PGF)"/>
            <person name="Walter F."/>
            <person name="Albersmeier A."/>
            <person name="Kalinowski J."/>
            <person name="Ruckert C."/>
        </authorList>
    </citation>
    <scope>NUCLEOTIDE SEQUENCE</scope>
    <source>
        <strain evidence="1">CGMCC 1.12181</strain>
    </source>
</reference>
<reference evidence="1" key="2">
    <citation type="submission" date="2020-09" db="EMBL/GenBank/DDBJ databases">
        <authorList>
            <person name="Sun Q."/>
            <person name="Zhou Y."/>
        </authorList>
    </citation>
    <scope>NUCLEOTIDE SEQUENCE</scope>
    <source>
        <strain evidence="1">CGMCC 1.12181</strain>
    </source>
</reference>
<organism evidence="1 2">
    <name type="scientific">Marinicella pacifica</name>
    <dbReference type="NCBI Taxonomy" id="1171543"/>
    <lineage>
        <taxon>Bacteria</taxon>
        <taxon>Pseudomonadati</taxon>
        <taxon>Pseudomonadota</taxon>
        <taxon>Gammaproteobacteria</taxon>
        <taxon>Lysobacterales</taxon>
        <taxon>Marinicellaceae</taxon>
        <taxon>Marinicella</taxon>
    </lineage>
</organism>
<proteinExistence type="predicted"/>